<dbReference type="Proteomes" id="UP000323917">
    <property type="component" value="Chromosome"/>
</dbReference>
<reference evidence="2 3" key="1">
    <citation type="submission" date="2019-08" db="EMBL/GenBank/DDBJ databases">
        <title>Deep-cultivation of Planctomycetes and their phenomic and genomic characterization uncovers novel biology.</title>
        <authorList>
            <person name="Wiegand S."/>
            <person name="Jogler M."/>
            <person name="Boedeker C."/>
            <person name="Pinto D."/>
            <person name="Vollmers J."/>
            <person name="Rivas-Marin E."/>
            <person name="Kohn T."/>
            <person name="Peeters S.H."/>
            <person name="Heuer A."/>
            <person name="Rast P."/>
            <person name="Oberbeckmann S."/>
            <person name="Bunk B."/>
            <person name="Jeske O."/>
            <person name="Meyerdierks A."/>
            <person name="Storesund J.E."/>
            <person name="Kallscheuer N."/>
            <person name="Luecker S."/>
            <person name="Lage O.M."/>
            <person name="Pohl T."/>
            <person name="Merkel B.J."/>
            <person name="Hornburger P."/>
            <person name="Mueller R.-W."/>
            <person name="Bruemmer F."/>
            <person name="Labrenz M."/>
            <person name="Spormann A.M."/>
            <person name="Op den Camp H."/>
            <person name="Overmann J."/>
            <person name="Amann R."/>
            <person name="Jetten M.S.M."/>
            <person name="Mascher T."/>
            <person name="Medema M.H."/>
            <person name="Devos D.P."/>
            <person name="Kaster A.-K."/>
            <person name="Ovreas L."/>
            <person name="Rohde M."/>
            <person name="Galperin M.Y."/>
            <person name="Jogler C."/>
        </authorList>
    </citation>
    <scope>NUCLEOTIDE SEQUENCE [LARGE SCALE GENOMIC DNA]</scope>
    <source>
        <strain evidence="2 3">Pr1d</strain>
    </source>
</reference>
<evidence type="ECO:0000259" key="1">
    <source>
        <dbReference type="Pfam" id="PF01261"/>
    </source>
</evidence>
<dbReference type="Gene3D" id="3.20.20.150">
    <property type="entry name" value="Divalent-metal-dependent TIM barrel enzymes"/>
    <property type="match status" value="1"/>
</dbReference>
<keyword evidence="2" id="KW-0413">Isomerase</keyword>
<accession>A0A5B9Q139</accession>
<sequence>MNPCTTDHWPLGVFTSIDAGLGVSFDVLAQLQLTTIHLHAPAAAKRSPEAAAELSERLKRLGIEVSCVFAGFEGESYADIPTVERTVGLVPTETRDKRVAELKEIADFAAKLEVKAVGLHLGFVPHDPKSEAYQQIVQTVRDVCDYCTQNGQAIHLETGQEPADVLEGFLETVGRENLFVNFDPANMILYGCGEPLPSLERIGRFVRSVHCKDAKWSDQPGETWGTEVALGEGDVDFTQFLRILEALRYKGPLTIEREIPQDPARQLEEIGSGVNLLRRTMEALRFST</sequence>
<dbReference type="SUPFAM" id="SSF51658">
    <property type="entry name" value="Xylose isomerase-like"/>
    <property type="match status" value="1"/>
</dbReference>
<dbReference type="PANTHER" id="PTHR12110">
    <property type="entry name" value="HYDROXYPYRUVATE ISOMERASE"/>
    <property type="match status" value="1"/>
</dbReference>
<proteinExistence type="predicted"/>
<protein>
    <submittedName>
        <fullName evidence="2">Xylose isomerase-like TIM barrel</fullName>
    </submittedName>
</protein>
<keyword evidence="3" id="KW-1185">Reference proteome</keyword>
<dbReference type="Pfam" id="PF01261">
    <property type="entry name" value="AP_endonuc_2"/>
    <property type="match status" value="1"/>
</dbReference>
<feature type="domain" description="Xylose isomerase-like TIM barrel" evidence="1">
    <location>
        <begin position="28"/>
        <end position="268"/>
    </location>
</feature>
<dbReference type="RefSeq" id="WP_148071613.1">
    <property type="nucleotide sequence ID" value="NZ_CP042913.1"/>
</dbReference>
<name>A0A5B9Q139_9BACT</name>
<organism evidence="2 3">
    <name type="scientific">Bythopirellula goksoeyrii</name>
    <dbReference type="NCBI Taxonomy" id="1400387"/>
    <lineage>
        <taxon>Bacteria</taxon>
        <taxon>Pseudomonadati</taxon>
        <taxon>Planctomycetota</taxon>
        <taxon>Planctomycetia</taxon>
        <taxon>Pirellulales</taxon>
        <taxon>Lacipirellulaceae</taxon>
        <taxon>Bythopirellula</taxon>
    </lineage>
</organism>
<dbReference type="InterPro" id="IPR050312">
    <property type="entry name" value="IolE/XylAMocC-like"/>
</dbReference>
<dbReference type="GO" id="GO:0016853">
    <property type="term" value="F:isomerase activity"/>
    <property type="evidence" value="ECO:0007669"/>
    <property type="project" value="UniProtKB-KW"/>
</dbReference>
<dbReference type="InterPro" id="IPR036237">
    <property type="entry name" value="Xyl_isomerase-like_sf"/>
</dbReference>
<dbReference type="AlphaFoldDB" id="A0A5B9Q139"/>
<dbReference type="OrthoDB" id="3185623at2"/>
<dbReference type="EMBL" id="CP042913">
    <property type="protein sequence ID" value="QEG32777.1"/>
    <property type="molecule type" value="Genomic_DNA"/>
</dbReference>
<evidence type="ECO:0000313" key="2">
    <source>
        <dbReference type="EMBL" id="QEG32777.1"/>
    </source>
</evidence>
<gene>
    <name evidence="2" type="ORF">Pr1d_00370</name>
</gene>
<dbReference type="InterPro" id="IPR013022">
    <property type="entry name" value="Xyl_isomerase-like_TIM-brl"/>
</dbReference>
<evidence type="ECO:0000313" key="3">
    <source>
        <dbReference type="Proteomes" id="UP000323917"/>
    </source>
</evidence>
<dbReference type="KEGG" id="bgok:Pr1d_00370"/>
<dbReference type="PANTHER" id="PTHR12110:SF53">
    <property type="entry name" value="BLR5974 PROTEIN"/>
    <property type="match status" value="1"/>
</dbReference>